<dbReference type="EMBL" id="DUZY01000006">
    <property type="protein sequence ID" value="DAD42033.1"/>
    <property type="molecule type" value="Genomic_DNA"/>
</dbReference>
<protein>
    <submittedName>
        <fullName evidence="1">Uncharacterized protein</fullName>
    </submittedName>
</protein>
<sequence length="117" mass="13252">MWSGGGLNYFYDGVETNDFPSIFLKPTERSIKDKIHVELLISLGLQNYENFKKGLLTDSTLPLPTDSALRDATIPPGPRLLILNRIQRETVVCFLHHMGLLPLNLIHVLWVDPEISI</sequence>
<evidence type="ECO:0000313" key="2">
    <source>
        <dbReference type="Proteomes" id="UP000607653"/>
    </source>
</evidence>
<evidence type="ECO:0000313" key="1">
    <source>
        <dbReference type="EMBL" id="DAD42033.1"/>
    </source>
</evidence>
<dbReference type="AlphaFoldDB" id="A0A822ZBX4"/>
<dbReference type="Proteomes" id="UP000607653">
    <property type="component" value="Unassembled WGS sequence"/>
</dbReference>
<name>A0A822ZBX4_NELNU</name>
<keyword evidence="2" id="KW-1185">Reference proteome</keyword>
<gene>
    <name evidence="1" type="ORF">HUJ06_000263</name>
</gene>
<reference evidence="1 2" key="1">
    <citation type="journal article" date="2020" name="Mol. Biol. Evol.">
        <title>Distinct Expression and Methylation Patterns for Genes with Different Fates following a Single Whole-Genome Duplication in Flowering Plants.</title>
        <authorList>
            <person name="Shi T."/>
            <person name="Rahmani R.S."/>
            <person name="Gugger P.F."/>
            <person name="Wang M."/>
            <person name="Li H."/>
            <person name="Zhang Y."/>
            <person name="Li Z."/>
            <person name="Wang Q."/>
            <person name="Van de Peer Y."/>
            <person name="Marchal K."/>
            <person name="Chen J."/>
        </authorList>
    </citation>
    <scope>NUCLEOTIDE SEQUENCE [LARGE SCALE GENOMIC DNA]</scope>
    <source>
        <tissue evidence="1">Leaf</tissue>
    </source>
</reference>
<organism evidence="1 2">
    <name type="scientific">Nelumbo nucifera</name>
    <name type="common">Sacred lotus</name>
    <dbReference type="NCBI Taxonomy" id="4432"/>
    <lineage>
        <taxon>Eukaryota</taxon>
        <taxon>Viridiplantae</taxon>
        <taxon>Streptophyta</taxon>
        <taxon>Embryophyta</taxon>
        <taxon>Tracheophyta</taxon>
        <taxon>Spermatophyta</taxon>
        <taxon>Magnoliopsida</taxon>
        <taxon>Proteales</taxon>
        <taxon>Nelumbonaceae</taxon>
        <taxon>Nelumbo</taxon>
    </lineage>
</organism>
<comment type="caution">
    <text evidence="1">The sequence shown here is derived from an EMBL/GenBank/DDBJ whole genome shotgun (WGS) entry which is preliminary data.</text>
</comment>
<accession>A0A822ZBX4</accession>
<dbReference type="CDD" id="cd09487">
    <property type="entry name" value="SAM_superfamily"/>
    <property type="match status" value="1"/>
</dbReference>
<proteinExistence type="predicted"/>